<evidence type="ECO:0000256" key="2">
    <source>
        <dbReference type="ARBA" id="ARBA00022576"/>
    </source>
</evidence>
<dbReference type="AlphaFoldDB" id="A0A285CYT9"/>
<dbReference type="SUPFAM" id="SSF53383">
    <property type="entry name" value="PLP-dependent transferases"/>
    <property type="match status" value="1"/>
</dbReference>
<dbReference type="GO" id="GO:0030170">
    <property type="term" value="F:pyridoxal phosphate binding"/>
    <property type="evidence" value="ECO:0007669"/>
    <property type="project" value="InterPro"/>
</dbReference>
<dbReference type="GO" id="GO:0008483">
    <property type="term" value="F:transaminase activity"/>
    <property type="evidence" value="ECO:0007669"/>
    <property type="project" value="UniProtKB-KW"/>
</dbReference>
<evidence type="ECO:0000256" key="3">
    <source>
        <dbReference type="ARBA" id="ARBA00022679"/>
    </source>
</evidence>
<protein>
    <submittedName>
        <fullName evidence="6">Adenosylmethionine-8-amino-7-oxononanoate aminotransferase</fullName>
    </submittedName>
</protein>
<evidence type="ECO:0000256" key="4">
    <source>
        <dbReference type="ARBA" id="ARBA00022898"/>
    </source>
</evidence>
<dbReference type="PIRSF" id="PIRSF000521">
    <property type="entry name" value="Transaminase_4ab_Lys_Orn"/>
    <property type="match status" value="1"/>
</dbReference>
<dbReference type="InterPro" id="IPR005814">
    <property type="entry name" value="Aminotrans_3"/>
</dbReference>
<keyword evidence="2 6" id="KW-0032">Aminotransferase</keyword>
<dbReference type="InterPro" id="IPR015422">
    <property type="entry name" value="PyrdxlP-dep_Trfase_small"/>
</dbReference>
<dbReference type="InterPro" id="IPR015421">
    <property type="entry name" value="PyrdxlP-dep_Trfase_major"/>
</dbReference>
<dbReference type="PANTHER" id="PTHR43094:SF1">
    <property type="entry name" value="AMINOTRANSFERASE CLASS-III"/>
    <property type="match status" value="1"/>
</dbReference>
<dbReference type="CDD" id="cd00610">
    <property type="entry name" value="OAT_like"/>
    <property type="match status" value="1"/>
</dbReference>
<dbReference type="PROSITE" id="PS00600">
    <property type="entry name" value="AA_TRANSFER_CLASS_3"/>
    <property type="match status" value="1"/>
</dbReference>
<dbReference type="OrthoDB" id="9807885at2"/>
<dbReference type="RefSeq" id="WP_097159282.1">
    <property type="nucleotide sequence ID" value="NZ_JBEPMQ010000005.1"/>
</dbReference>
<dbReference type="Pfam" id="PF00202">
    <property type="entry name" value="Aminotran_3"/>
    <property type="match status" value="1"/>
</dbReference>
<proteinExistence type="inferred from homology"/>
<dbReference type="Gene3D" id="3.40.640.10">
    <property type="entry name" value="Type I PLP-dependent aspartate aminotransferase-like (Major domain)"/>
    <property type="match status" value="1"/>
</dbReference>
<sequence>MQNTDQTKQLQHIDERNLWHAMRGSQPSATNLIVEKAEGVWITDVEGNRYLDAMSGLWSVNVGYGRKELAKAAYQQLLEMPYYPLSQSHIPAIKLAEKLNEWLGGDYVFFFSNSGSEANETAFKIARQYHHQRGNYEKYKFVARYRAYHGNSMGALAATGQGQRKYRYEPLGQGFLHVSPPDQYRRPEQDSNLESAEEVDRIMTWEMSETIAGMIMEPIITGGGVLIPPDGYMARVKEICEKHDALLISDEVICGFGRTGAPFGYMNYGVKPDIITMAKGITSAYLPLSVTAVKREIFEAFSGEDTYDRFRHVNTFGGNPAACRLALKNLEIMENENLIERSRIMGEKLLSALKPLELHPFVGNVRGKGLLIGIELVMNKRTKEPLSIDIVNQVIIFCKKRGLIIGKNGDTVAGFNNVLTLAPPLCITEDELQFIVKILHETVNELS</sequence>
<keyword evidence="4 5" id="KW-0663">Pyridoxal phosphate</keyword>
<dbReference type="PANTHER" id="PTHR43094">
    <property type="entry name" value="AMINOTRANSFERASE"/>
    <property type="match status" value="1"/>
</dbReference>
<accession>A0A285CYT9</accession>
<organism evidence="6 7">
    <name type="scientific">Bacillus oleivorans</name>
    <dbReference type="NCBI Taxonomy" id="1448271"/>
    <lineage>
        <taxon>Bacteria</taxon>
        <taxon>Bacillati</taxon>
        <taxon>Bacillota</taxon>
        <taxon>Bacilli</taxon>
        <taxon>Bacillales</taxon>
        <taxon>Bacillaceae</taxon>
        <taxon>Bacillus</taxon>
    </lineage>
</organism>
<evidence type="ECO:0000256" key="5">
    <source>
        <dbReference type="RuleBase" id="RU003560"/>
    </source>
</evidence>
<name>A0A285CYT9_9BACI</name>
<dbReference type="InterPro" id="IPR049704">
    <property type="entry name" value="Aminotrans_3_PPA_site"/>
</dbReference>
<evidence type="ECO:0000313" key="6">
    <source>
        <dbReference type="EMBL" id="SNX72575.1"/>
    </source>
</evidence>
<gene>
    <name evidence="6" type="ORF">SAMN05877753_106121</name>
</gene>
<dbReference type="InterPro" id="IPR015424">
    <property type="entry name" value="PyrdxlP-dep_Trfase"/>
</dbReference>
<evidence type="ECO:0000313" key="7">
    <source>
        <dbReference type="Proteomes" id="UP000219546"/>
    </source>
</evidence>
<dbReference type="Gene3D" id="3.90.1150.10">
    <property type="entry name" value="Aspartate Aminotransferase, domain 1"/>
    <property type="match status" value="1"/>
</dbReference>
<evidence type="ECO:0000256" key="1">
    <source>
        <dbReference type="ARBA" id="ARBA00008954"/>
    </source>
</evidence>
<dbReference type="Proteomes" id="UP000219546">
    <property type="component" value="Unassembled WGS sequence"/>
</dbReference>
<dbReference type="NCBIfam" id="NF005812">
    <property type="entry name" value="PRK07678.1"/>
    <property type="match status" value="1"/>
</dbReference>
<reference evidence="6 7" key="1">
    <citation type="submission" date="2017-08" db="EMBL/GenBank/DDBJ databases">
        <authorList>
            <person name="de Groot N.N."/>
        </authorList>
    </citation>
    <scope>NUCLEOTIDE SEQUENCE [LARGE SCALE GENOMIC DNA]</scope>
    <source>
        <strain evidence="6 7">JC228</strain>
    </source>
</reference>
<dbReference type="FunFam" id="3.40.640.10:FF:000014">
    <property type="entry name" value="Adenosylmethionine-8-amino-7-oxononanoate aminotransferase, probable"/>
    <property type="match status" value="1"/>
</dbReference>
<keyword evidence="7" id="KW-1185">Reference proteome</keyword>
<keyword evidence="3 6" id="KW-0808">Transferase</keyword>
<comment type="similarity">
    <text evidence="1 5">Belongs to the class-III pyridoxal-phosphate-dependent aminotransferase family.</text>
</comment>
<dbReference type="EMBL" id="OAOP01000006">
    <property type="protein sequence ID" value="SNX72575.1"/>
    <property type="molecule type" value="Genomic_DNA"/>
</dbReference>